<dbReference type="Gene3D" id="3.30.413.10">
    <property type="entry name" value="Sulfite Reductase Hemoprotein, domain 1"/>
    <property type="match status" value="2"/>
</dbReference>
<dbReference type="InterPro" id="IPR005117">
    <property type="entry name" value="NiRdtase/SiRdtase_haem-b_fer"/>
</dbReference>
<dbReference type="GO" id="GO:0009337">
    <property type="term" value="C:sulfite reductase complex (NADPH)"/>
    <property type="evidence" value="ECO:0007669"/>
    <property type="project" value="InterPro"/>
</dbReference>
<organism evidence="18 19">
    <name type="scientific">Gracilibacillus orientalis</name>
    <dbReference type="NCBI Taxonomy" id="334253"/>
    <lineage>
        <taxon>Bacteria</taxon>
        <taxon>Bacillati</taxon>
        <taxon>Bacillota</taxon>
        <taxon>Bacilli</taxon>
        <taxon>Bacillales</taxon>
        <taxon>Bacillaceae</taxon>
        <taxon>Gracilibacillus</taxon>
    </lineage>
</organism>
<evidence type="ECO:0000259" key="16">
    <source>
        <dbReference type="Pfam" id="PF01077"/>
    </source>
</evidence>
<feature type="binding site" evidence="15">
    <location>
        <position position="474"/>
    </location>
    <ligand>
        <name>[4Fe-4S] cluster</name>
        <dbReference type="ChEBI" id="CHEBI:49883"/>
    </ligand>
</feature>
<dbReference type="GO" id="GO:0046872">
    <property type="term" value="F:metal ion binding"/>
    <property type="evidence" value="ECO:0007669"/>
    <property type="project" value="UniProtKB-KW"/>
</dbReference>
<evidence type="ECO:0000259" key="17">
    <source>
        <dbReference type="Pfam" id="PF03460"/>
    </source>
</evidence>
<evidence type="ECO:0000256" key="10">
    <source>
        <dbReference type="ARBA" id="ARBA00023014"/>
    </source>
</evidence>
<gene>
    <name evidence="15" type="primary">cysI</name>
    <name evidence="18" type="ORF">SAMN04487943_103107</name>
</gene>
<dbReference type="FunFam" id="3.30.413.10:FF:000003">
    <property type="entry name" value="Sulfite reductase [NADPH] hemoprotein beta-component"/>
    <property type="match status" value="1"/>
</dbReference>
<dbReference type="STRING" id="334253.SAMN04487943_103107"/>
<comment type="subunit">
    <text evidence="14 15">Alpha(8)-beta(8). The alpha component is a flavoprotein, the beta component is a hemoprotein.</text>
</comment>
<feature type="binding site" evidence="15">
    <location>
        <position position="435"/>
    </location>
    <ligand>
        <name>[4Fe-4S] cluster</name>
        <dbReference type="ChEBI" id="CHEBI:49883"/>
    </ligand>
</feature>
<dbReference type="GO" id="GO:0050661">
    <property type="term" value="F:NADP binding"/>
    <property type="evidence" value="ECO:0007669"/>
    <property type="project" value="InterPro"/>
</dbReference>
<feature type="binding site" description="axial binding residue" evidence="15">
    <location>
        <position position="478"/>
    </location>
    <ligand>
        <name>siroheme</name>
        <dbReference type="ChEBI" id="CHEBI:60052"/>
    </ligand>
    <ligandPart>
        <name>Fe</name>
        <dbReference type="ChEBI" id="CHEBI:18248"/>
    </ligandPart>
</feature>
<dbReference type="GO" id="GO:0050311">
    <property type="term" value="F:sulfite reductase (ferredoxin) activity"/>
    <property type="evidence" value="ECO:0007669"/>
    <property type="project" value="TreeGrafter"/>
</dbReference>
<dbReference type="NCBIfam" id="NF010029">
    <property type="entry name" value="PRK13504.1"/>
    <property type="match status" value="1"/>
</dbReference>
<evidence type="ECO:0000256" key="12">
    <source>
        <dbReference type="ARBA" id="ARBA00052219"/>
    </source>
</evidence>
<dbReference type="GO" id="GO:0004783">
    <property type="term" value="F:sulfite reductase (NADPH) activity"/>
    <property type="evidence" value="ECO:0007669"/>
    <property type="project" value="UniProtKB-UniRule"/>
</dbReference>
<evidence type="ECO:0000256" key="11">
    <source>
        <dbReference type="ARBA" id="ARBA00023192"/>
    </source>
</evidence>
<dbReference type="InterPro" id="IPR045169">
    <property type="entry name" value="NO2/SO3_Rdtase_4Fe4S_prot"/>
</dbReference>
<dbReference type="UniPathway" id="UPA00140">
    <property type="reaction ID" value="UER00207"/>
</dbReference>
<dbReference type="RefSeq" id="WP_091482623.1">
    <property type="nucleotide sequence ID" value="NZ_FOTR01000003.1"/>
</dbReference>
<dbReference type="EMBL" id="FOTR01000003">
    <property type="protein sequence ID" value="SFL68860.1"/>
    <property type="molecule type" value="Genomic_DNA"/>
</dbReference>
<dbReference type="HAMAP" id="MF_01540">
    <property type="entry name" value="CysI"/>
    <property type="match status" value="1"/>
</dbReference>
<dbReference type="OrthoDB" id="9803707at2"/>
<comment type="cofactor">
    <cofactor evidence="15">
        <name>[4Fe-4S] cluster</name>
        <dbReference type="ChEBI" id="CHEBI:49883"/>
    </cofactor>
    <text evidence="15">Binds 1 [4Fe-4S] cluster per subunit.</text>
</comment>
<dbReference type="GO" id="GO:0019344">
    <property type="term" value="P:cysteine biosynthetic process"/>
    <property type="evidence" value="ECO:0007669"/>
    <property type="project" value="UniProtKB-KW"/>
</dbReference>
<dbReference type="InterPro" id="IPR006067">
    <property type="entry name" value="NO2/SO3_Rdtase_4Fe4S_dom"/>
</dbReference>
<keyword evidence="11 15" id="KW-0198">Cysteine biosynthesis</keyword>
<evidence type="ECO:0000256" key="15">
    <source>
        <dbReference type="HAMAP-Rule" id="MF_01540"/>
    </source>
</evidence>
<dbReference type="Pfam" id="PF03460">
    <property type="entry name" value="NIR_SIR_ferr"/>
    <property type="match status" value="2"/>
</dbReference>
<name>A0A1I4JQQ6_9BACI</name>
<evidence type="ECO:0000256" key="6">
    <source>
        <dbReference type="ARBA" id="ARBA00022723"/>
    </source>
</evidence>
<dbReference type="InterPro" id="IPR011786">
    <property type="entry name" value="CysI"/>
</dbReference>
<dbReference type="PANTHER" id="PTHR11493">
    <property type="entry name" value="SULFITE REDUCTASE [NADPH] SUBUNIT BETA-RELATED"/>
    <property type="match status" value="1"/>
</dbReference>
<evidence type="ECO:0000256" key="3">
    <source>
        <dbReference type="ARBA" id="ARBA00022485"/>
    </source>
</evidence>
<keyword evidence="3 15" id="KW-0004">4Fe-4S</keyword>
<dbReference type="GO" id="GO:0051539">
    <property type="term" value="F:4 iron, 4 sulfur cluster binding"/>
    <property type="evidence" value="ECO:0007669"/>
    <property type="project" value="UniProtKB-KW"/>
</dbReference>
<sequence>MVNDPNKLDPAEKLKEESRYLRGTIQEGLQDPITASISDDDTKLLKFHGSYQQDDRDIRDERRKQKLEPAYQFMLRVAIPGGVATSNQWLAIDDLAQKYGDQTIKLTTRQAFQLHGILKWNLKDTMKTINEALMTTIAACGDVNRNVMCNPNPYQSDIHQEIQDWAQKISDHLSPKTGAYHEIWLDQEKVIDSKEEVEPIYGKTYLPRKFKIGIAAPPSNDVDVFSQDLGFIAIIEDNQVKGFNVVVGGGMGSTHGNTNTYPQLGKIAGYCDKEDVIDVAEKIVTIQRDYGNRSDRKNARFKYTIDHHGFDWFKQELADRLGWKLEEAKDYHFDHNGDRYGWVKGKNRWHLTLFVENGRVKDADDYKLMTALSEIAHIHTGEFRLTPNQNLLIANVTAQKKKKISEIIEMYGITEGKQYSGLRRNSIACVAFPTCGLAMAESERYLPSLIDKMEGLLAAEGLQDEEIVIRMSGCPNGCSRPALAEIAFIGKAPGKYNFYLGGSFIGDRLNQLYRENIGEEEILATLKEIFNDYANNRLDKEHFGDFVVRKGYVDEVYDGQNFHRDTKGVL</sequence>
<keyword evidence="6 15" id="KW-0479">Metal-binding</keyword>
<comment type="function">
    <text evidence="13 15">Component of the sulfite reductase complex that catalyzes the 6-electron reduction of sulfite to sulfide. This is one of several activities required for the biosynthesis of L-cysteine from sulfate.</text>
</comment>
<proteinExistence type="inferred from homology"/>
<comment type="similarity">
    <text evidence="2 15">Belongs to the nitrite and sulfite reductase 4Fe-4S domain family.</text>
</comment>
<feature type="domain" description="Nitrite/Sulfite reductase ferredoxin-like" evidence="17">
    <location>
        <begin position="345"/>
        <end position="409"/>
    </location>
</feature>
<evidence type="ECO:0000256" key="2">
    <source>
        <dbReference type="ARBA" id="ARBA00010429"/>
    </source>
</evidence>
<feature type="domain" description="Nitrite/sulphite reductase 4Fe-4S" evidence="16">
    <location>
        <begin position="165"/>
        <end position="324"/>
    </location>
</feature>
<dbReference type="PANTHER" id="PTHR11493:SF47">
    <property type="entry name" value="SULFITE REDUCTASE [NADPH] SUBUNIT BETA"/>
    <property type="match status" value="1"/>
</dbReference>
<dbReference type="FunFam" id="3.30.413.10:FF:000004">
    <property type="entry name" value="Sulfite reductase [NADPH] hemoprotein beta-component"/>
    <property type="match status" value="1"/>
</dbReference>
<feature type="binding site" evidence="15">
    <location>
        <position position="478"/>
    </location>
    <ligand>
        <name>[4Fe-4S] cluster</name>
        <dbReference type="ChEBI" id="CHEBI:49883"/>
    </ligand>
</feature>
<accession>A0A1I4JQQ6</accession>
<keyword evidence="8 15" id="KW-0560">Oxidoreductase</keyword>
<comment type="cofactor">
    <cofactor evidence="15">
        <name>siroheme</name>
        <dbReference type="ChEBI" id="CHEBI:60052"/>
    </cofactor>
    <text evidence="15">Binds 1 siroheme per subunit.</text>
</comment>
<dbReference type="GO" id="GO:0020037">
    <property type="term" value="F:heme binding"/>
    <property type="evidence" value="ECO:0007669"/>
    <property type="project" value="InterPro"/>
</dbReference>
<dbReference type="PRINTS" id="PR00397">
    <property type="entry name" value="SIROHAEM"/>
</dbReference>
<evidence type="ECO:0000256" key="7">
    <source>
        <dbReference type="ARBA" id="ARBA00022857"/>
    </source>
</evidence>
<keyword evidence="10 15" id="KW-0411">Iron-sulfur</keyword>
<keyword evidence="7 15" id="KW-0521">NADP</keyword>
<feature type="domain" description="Nitrite/Sulfite reductase ferredoxin-like" evidence="17">
    <location>
        <begin position="69"/>
        <end position="131"/>
    </location>
</feature>
<dbReference type="InterPro" id="IPR036136">
    <property type="entry name" value="Nit/Sulf_reduc_fer-like_dom_sf"/>
</dbReference>
<dbReference type="InterPro" id="IPR045854">
    <property type="entry name" value="NO2/SO3_Rdtase_4Fe4S_sf"/>
</dbReference>
<evidence type="ECO:0000256" key="9">
    <source>
        <dbReference type="ARBA" id="ARBA00023004"/>
    </source>
</evidence>
<evidence type="ECO:0000256" key="4">
    <source>
        <dbReference type="ARBA" id="ARBA00022605"/>
    </source>
</evidence>
<dbReference type="NCBIfam" id="TIGR02041">
    <property type="entry name" value="CysI"/>
    <property type="match status" value="1"/>
</dbReference>
<dbReference type="GO" id="GO:0070814">
    <property type="term" value="P:hydrogen sulfide biosynthetic process"/>
    <property type="evidence" value="ECO:0007669"/>
    <property type="project" value="UniProtKB-UniRule"/>
</dbReference>
<dbReference type="GO" id="GO:0000103">
    <property type="term" value="P:sulfate assimilation"/>
    <property type="evidence" value="ECO:0007669"/>
    <property type="project" value="UniProtKB-UniRule"/>
</dbReference>
<keyword evidence="4 15" id="KW-0028">Amino-acid biosynthesis</keyword>
<dbReference type="AlphaFoldDB" id="A0A1I4JQQ6"/>
<feature type="binding site" evidence="15">
    <location>
        <position position="429"/>
    </location>
    <ligand>
        <name>[4Fe-4S] cluster</name>
        <dbReference type="ChEBI" id="CHEBI:49883"/>
    </ligand>
</feature>
<dbReference type="Pfam" id="PF01077">
    <property type="entry name" value="NIR_SIR"/>
    <property type="match status" value="1"/>
</dbReference>
<evidence type="ECO:0000256" key="14">
    <source>
        <dbReference type="ARBA" id="ARBA00062253"/>
    </source>
</evidence>
<evidence type="ECO:0000313" key="18">
    <source>
        <dbReference type="EMBL" id="SFL68860.1"/>
    </source>
</evidence>
<dbReference type="SUPFAM" id="SSF55124">
    <property type="entry name" value="Nitrite/Sulfite reductase N-terminal domain-like"/>
    <property type="match status" value="2"/>
</dbReference>
<evidence type="ECO:0000256" key="13">
    <source>
        <dbReference type="ARBA" id="ARBA00057160"/>
    </source>
</evidence>
<keyword evidence="5 15" id="KW-0349">Heme</keyword>
<protein>
    <recommendedName>
        <fullName evidence="15">Sulfite reductase [NADPH] hemoprotein beta-component</fullName>
        <shortName evidence="15">SiR-HP</shortName>
        <shortName evidence="15">SiRHP</shortName>
        <ecNumber evidence="15">1.8.1.2</ecNumber>
    </recommendedName>
</protein>
<dbReference type="PROSITE" id="PS00365">
    <property type="entry name" value="NIR_SIR"/>
    <property type="match status" value="1"/>
</dbReference>
<reference evidence="19" key="1">
    <citation type="submission" date="2016-10" db="EMBL/GenBank/DDBJ databases">
        <authorList>
            <person name="Varghese N."/>
            <person name="Submissions S."/>
        </authorList>
    </citation>
    <scope>NUCLEOTIDE SEQUENCE [LARGE SCALE GENOMIC DNA]</scope>
    <source>
        <strain evidence="19">CGMCC 1.4250</strain>
    </source>
</reference>
<dbReference type="Proteomes" id="UP000198565">
    <property type="component" value="Unassembled WGS sequence"/>
</dbReference>
<comment type="pathway">
    <text evidence="1 15">Sulfur metabolism; hydrogen sulfide biosynthesis; hydrogen sulfide from sulfite (NADPH route): step 1/1.</text>
</comment>
<keyword evidence="19" id="KW-1185">Reference proteome</keyword>
<keyword evidence="9 15" id="KW-0408">Iron</keyword>
<comment type="catalytic activity">
    <reaction evidence="12 15">
        <text>hydrogen sulfide + 3 NADP(+) + 3 H2O = sulfite + 3 NADPH + 4 H(+)</text>
        <dbReference type="Rhea" id="RHEA:13801"/>
        <dbReference type="ChEBI" id="CHEBI:15377"/>
        <dbReference type="ChEBI" id="CHEBI:15378"/>
        <dbReference type="ChEBI" id="CHEBI:17359"/>
        <dbReference type="ChEBI" id="CHEBI:29919"/>
        <dbReference type="ChEBI" id="CHEBI:57783"/>
        <dbReference type="ChEBI" id="CHEBI:58349"/>
        <dbReference type="EC" id="1.8.1.2"/>
    </reaction>
</comment>
<evidence type="ECO:0000256" key="1">
    <source>
        <dbReference type="ARBA" id="ARBA00004774"/>
    </source>
</evidence>
<evidence type="ECO:0000256" key="5">
    <source>
        <dbReference type="ARBA" id="ARBA00022617"/>
    </source>
</evidence>
<dbReference type="EC" id="1.8.1.2" evidence="15"/>
<evidence type="ECO:0000313" key="19">
    <source>
        <dbReference type="Proteomes" id="UP000198565"/>
    </source>
</evidence>
<evidence type="ECO:0000256" key="8">
    <source>
        <dbReference type="ARBA" id="ARBA00023002"/>
    </source>
</evidence>
<dbReference type="SUPFAM" id="SSF56014">
    <property type="entry name" value="Nitrite and sulphite reductase 4Fe-4S domain-like"/>
    <property type="match status" value="2"/>
</dbReference>
<dbReference type="InterPro" id="IPR006066">
    <property type="entry name" value="NO2/SO3_Rdtase_FeS/sirohaem_BS"/>
</dbReference>